<evidence type="ECO:0000256" key="1">
    <source>
        <dbReference type="SAM" id="MobiDB-lite"/>
    </source>
</evidence>
<protein>
    <recommendedName>
        <fullName evidence="4">Secreted protein</fullName>
    </recommendedName>
</protein>
<evidence type="ECO:0008006" key="4">
    <source>
        <dbReference type="Google" id="ProtNLM"/>
    </source>
</evidence>
<reference evidence="3" key="1">
    <citation type="journal article" date="2016" name="Gigascience">
        <title>De novo construction of an expanded transcriptome assembly for the western tarnished plant bug, Lygus hesperus.</title>
        <authorList>
            <person name="Tassone E.E."/>
            <person name="Geib S.M."/>
            <person name="Hall B."/>
            <person name="Fabrick J.A."/>
            <person name="Brent C.S."/>
            <person name="Hull J.J."/>
        </authorList>
    </citation>
    <scope>NUCLEOTIDE SEQUENCE</scope>
</reference>
<feature type="compositionally biased region" description="Low complexity" evidence="1">
    <location>
        <begin position="93"/>
        <end position="104"/>
    </location>
</feature>
<organism evidence="3">
    <name type="scientific">Lygus hesperus</name>
    <name type="common">Western plant bug</name>
    <dbReference type="NCBI Taxonomy" id="30085"/>
    <lineage>
        <taxon>Eukaryota</taxon>
        <taxon>Metazoa</taxon>
        <taxon>Ecdysozoa</taxon>
        <taxon>Arthropoda</taxon>
        <taxon>Hexapoda</taxon>
        <taxon>Insecta</taxon>
        <taxon>Pterygota</taxon>
        <taxon>Neoptera</taxon>
        <taxon>Paraneoptera</taxon>
        <taxon>Hemiptera</taxon>
        <taxon>Heteroptera</taxon>
        <taxon>Panheteroptera</taxon>
        <taxon>Cimicomorpha</taxon>
        <taxon>Miridae</taxon>
        <taxon>Mirini</taxon>
        <taxon>Lygus</taxon>
    </lineage>
</organism>
<proteinExistence type="predicted"/>
<sequence>FFCAGVFILVQITASAVRCRDRIASRQKRGQQCTATCDPTAATAVLVRLVADTVPPWPPATKFSRHHSAPSPPPPHCLNGEPMESEILPGACTATSAASSSSRTPGQHSPHRCSRSAVETTHST</sequence>
<dbReference type="EMBL" id="GDHC01010372">
    <property type="protein sequence ID" value="JAQ08257.1"/>
    <property type="molecule type" value="Transcribed_RNA"/>
</dbReference>
<evidence type="ECO:0000256" key="2">
    <source>
        <dbReference type="SAM" id="SignalP"/>
    </source>
</evidence>
<feature type="chain" id="PRO_5007527305" description="Secreted protein" evidence="2">
    <location>
        <begin position="20"/>
        <end position="124"/>
    </location>
</feature>
<evidence type="ECO:0000313" key="3">
    <source>
        <dbReference type="EMBL" id="JAQ08257.1"/>
    </source>
</evidence>
<name>A0A146LNM5_LYGHE</name>
<accession>A0A146LNM5</accession>
<feature type="region of interest" description="Disordered" evidence="1">
    <location>
        <begin position="60"/>
        <end position="124"/>
    </location>
</feature>
<feature type="non-terminal residue" evidence="3">
    <location>
        <position position="1"/>
    </location>
</feature>
<keyword evidence="2" id="KW-0732">Signal</keyword>
<dbReference type="AlphaFoldDB" id="A0A146LNM5"/>
<feature type="signal peptide" evidence="2">
    <location>
        <begin position="1"/>
        <end position="19"/>
    </location>
</feature>
<gene>
    <name evidence="3" type="ORF">g.3855</name>
</gene>